<comment type="subunit">
    <text evidence="2">Heterodimer of SbcC and SbcD.</text>
</comment>
<reference evidence="6 7" key="1">
    <citation type="submission" date="2016-11" db="EMBL/GenBank/DDBJ databases">
        <title>Draft Genome Sequences of Nine Cyanobacterial Strains from Diverse Habitats.</title>
        <authorList>
            <person name="Zhu T."/>
            <person name="Hou S."/>
            <person name="Lu X."/>
            <person name="Hess W.R."/>
        </authorList>
    </citation>
    <scope>NUCLEOTIDE SEQUENCE [LARGE SCALE GENOMIC DNA]</scope>
    <source>
        <strain evidence="6 7">NIES-593</strain>
    </source>
</reference>
<gene>
    <name evidence="6" type="ORF">NIES593_15935</name>
</gene>
<evidence type="ECO:0000259" key="5">
    <source>
        <dbReference type="Pfam" id="PF13476"/>
    </source>
</evidence>
<dbReference type="GO" id="GO:0006302">
    <property type="term" value="P:double-strand break repair"/>
    <property type="evidence" value="ECO:0007669"/>
    <property type="project" value="InterPro"/>
</dbReference>
<keyword evidence="4" id="KW-0175">Coiled coil</keyword>
<dbReference type="PANTHER" id="PTHR32114">
    <property type="entry name" value="ABC TRANSPORTER ABCH.3"/>
    <property type="match status" value="1"/>
</dbReference>
<evidence type="ECO:0000256" key="4">
    <source>
        <dbReference type="SAM" id="Coils"/>
    </source>
</evidence>
<sequence>MGLRLKQIRLKNWKCYREQIVRFNLNTDKNIWIVFGQNGYGKTSLLEAIIWCLYGNEGVLTKKLLDYFNRIALKKRKQLELSVQLNFEENGKNYFISREATWSLRGTTPNVVIGEPTFYEDGTQRKNPREYIDSLLPKSCKEFFFFDGVEIQRYAQLTQTDETRNAIEQILGIPELKNLRDDADKALHQIEKDLNKASVANQDLKQKTDRLEKLQEEIELTTGQLQIAKKSLTEAIKIYEDCQERARQIEDLHDKLQAIDKKEQEKRYIERNLENAEKEVESALRKVSIPLMREFIQEVYDDLQRKNIKKTGLSVSLKQLRDLLNSDRCLCGRCMDDQSRDYIRQQLEELKNVGNLTQEIIEHDELRNQLSGLLQDRPLDLDGILLKRDRIRDDLDELKQSIANLKQDTNGLKRSEVEETWRRVGAEEKNVEAIGERINRLSREIEQKKQEADRLRREIETLAGRDRETATLVKQVRLAEGLRDAANELIEWYIDDRKQTIENHTFDLHRQVTNKPDEYRGVAIAPNYTLRVKTVTGEALNPEILSAGEKEALAFAFITGLNLASETAAPLIMDTPFGHLDMQHQKNIINALPNIPSQVIVLATNRDLPDYLLHELRPHVAEILNISRDATEDMSIVEVRE</sequence>
<dbReference type="OrthoDB" id="9795626at2"/>
<evidence type="ECO:0000313" key="7">
    <source>
        <dbReference type="Proteomes" id="UP000186868"/>
    </source>
</evidence>
<proteinExistence type="inferred from homology"/>
<dbReference type="InterPro" id="IPR038729">
    <property type="entry name" value="Rad50/SbcC_AAA"/>
</dbReference>
<dbReference type="Gene3D" id="3.40.50.300">
    <property type="entry name" value="P-loop containing nucleotide triphosphate hydrolases"/>
    <property type="match status" value="2"/>
</dbReference>
<name>A0A1U7HCJ3_9CYAN</name>
<evidence type="ECO:0000256" key="3">
    <source>
        <dbReference type="ARBA" id="ARBA00013368"/>
    </source>
</evidence>
<feature type="coiled-coil region" evidence="4">
    <location>
        <begin position="173"/>
        <end position="286"/>
    </location>
</feature>
<evidence type="ECO:0000256" key="2">
    <source>
        <dbReference type="ARBA" id="ARBA00011322"/>
    </source>
</evidence>
<keyword evidence="7" id="KW-1185">Reference proteome</keyword>
<evidence type="ECO:0000256" key="1">
    <source>
        <dbReference type="ARBA" id="ARBA00006930"/>
    </source>
</evidence>
<protein>
    <recommendedName>
        <fullName evidence="3">Nuclease SbcCD subunit C</fullName>
    </recommendedName>
</protein>
<dbReference type="STRING" id="1921803.NIES593_15935"/>
<dbReference type="SUPFAM" id="SSF52540">
    <property type="entry name" value="P-loop containing nucleoside triphosphate hydrolases"/>
    <property type="match status" value="2"/>
</dbReference>
<dbReference type="RefSeq" id="WP_073600526.1">
    <property type="nucleotide sequence ID" value="NZ_MRCB01000021.1"/>
</dbReference>
<evidence type="ECO:0000313" key="6">
    <source>
        <dbReference type="EMBL" id="OKH21289.1"/>
    </source>
</evidence>
<dbReference type="AlphaFoldDB" id="A0A1U7HCJ3"/>
<comment type="similarity">
    <text evidence="1">Belongs to the SMC family. SbcC subfamily.</text>
</comment>
<dbReference type="EMBL" id="MRCB01000021">
    <property type="protein sequence ID" value="OKH21289.1"/>
    <property type="molecule type" value="Genomic_DNA"/>
</dbReference>
<accession>A0A1U7HCJ3</accession>
<feature type="domain" description="Rad50/SbcC-type AAA" evidence="5">
    <location>
        <begin position="7"/>
        <end position="281"/>
    </location>
</feature>
<comment type="caution">
    <text evidence="6">The sequence shown here is derived from an EMBL/GenBank/DDBJ whole genome shotgun (WGS) entry which is preliminary data.</text>
</comment>
<organism evidence="6 7">
    <name type="scientific">Hydrococcus rivularis NIES-593</name>
    <dbReference type="NCBI Taxonomy" id="1921803"/>
    <lineage>
        <taxon>Bacteria</taxon>
        <taxon>Bacillati</taxon>
        <taxon>Cyanobacteriota</taxon>
        <taxon>Cyanophyceae</taxon>
        <taxon>Pleurocapsales</taxon>
        <taxon>Hydrococcaceae</taxon>
        <taxon>Hydrococcus</taxon>
    </lineage>
</organism>
<dbReference type="Proteomes" id="UP000186868">
    <property type="component" value="Unassembled WGS sequence"/>
</dbReference>
<dbReference type="InterPro" id="IPR027417">
    <property type="entry name" value="P-loop_NTPase"/>
</dbReference>
<feature type="coiled-coil region" evidence="4">
    <location>
        <begin position="381"/>
        <end position="465"/>
    </location>
</feature>
<dbReference type="PANTHER" id="PTHR32114:SF2">
    <property type="entry name" value="ABC TRANSPORTER ABCH.3"/>
    <property type="match status" value="1"/>
</dbReference>
<dbReference type="Pfam" id="PF13476">
    <property type="entry name" value="AAA_23"/>
    <property type="match status" value="1"/>
</dbReference>
<dbReference type="GO" id="GO:0016887">
    <property type="term" value="F:ATP hydrolysis activity"/>
    <property type="evidence" value="ECO:0007669"/>
    <property type="project" value="InterPro"/>
</dbReference>